<proteinExistence type="predicted"/>
<dbReference type="EMBL" id="BPRB01000114">
    <property type="protein sequence ID" value="GJE60063.1"/>
    <property type="molecule type" value="Genomic_DNA"/>
</dbReference>
<accession>A0ABQ4TZ98</accession>
<organism evidence="2 3">
    <name type="scientific">Methylobacterium trifolii</name>
    <dbReference type="NCBI Taxonomy" id="1003092"/>
    <lineage>
        <taxon>Bacteria</taxon>
        <taxon>Pseudomonadati</taxon>
        <taxon>Pseudomonadota</taxon>
        <taxon>Alphaproteobacteria</taxon>
        <taxon>Hyphomicrobiales</taxon>
        <taxon>Methylobacteriaceae</taxon>
        <taxon>Methylobacterium</taxon>
    </lineage>
</organism>
<dbReference type="InterPro" id="IPR002048">
    <property type="entry name" value="EF_hand_dom"/>
</dbReference>
<dbReference type="SUPFAM" id="SSF47473">
    <property type="entry name" value="EF-hand"/>
    <property type="match status" value="1"/>
</dbReference>
<dbReference type="Pfam" id="PF13202">
    <property type="entry name" value="EF-hand_5"/>
    <property type="match status" value="1"/>
</dbReference>
<dbReference type="Gene3D" id="1.10.238.10">
    <property type="entry name" value="EF-hand"/>
    <property type="match status" value="1"/>
</dbReference>
<gene>
    <name evidence="2" type="ORF">MPOCJGCO_2173</name>
</gene>
<dbReference type="PROSITE" id="PS50222">
    <property type="entry name" value="EF_HAND_2"/>
    <property type="match status" value="1"/>
</dbReference>
<protein>
    <recommendedName>
        <fullName evidence="1">EF-hand domain-containing protein</fullName>
    </recommendedName>
</protein>
<dbReference type="Proteomes" id="UP001055057">
    <property type="component" value="Unassembled WGS sequence"/>
</dbReference>
<evidence type="ECO:0000259" key="1">
    <source>
        <dbReference type="PROSITE" id="PS50222"/>
    </source>
</evidence>
<evidence type="ECO:0000313" key="2">
    <source>
        <dbReference type="EMBL" id="GJE60063.1"/>
    </source>
</evidence>
<dbReference type="InterPro" id="IPR018247">
    <property type="entry name" value="EF_Hand_1_Ca_BS"/>
</dbReference>
<dbReference type="InterPro" id="IPR011992">
    <property type="entry name" value="EF-hand-dom_pair"/>
</dbReference>
<sequence length="407" mass="44043">MAADADKDGRITWIEASNSVPKTLTDRASEGSSKSVREILAFAGREQEGLSPIEFEELFVQAFRSADADHNGTISQEEVITLRRRYEERRLAAFEERRRRQKEEARAGCELPKASERAKVMVLSAYRSDSLSTTTLGSQDVEVGSGFITIEDGSEPLYVVVTSAQPVIWRFSGALDRLERVVLASARNAPNSSDRNAKPLVGATGLPADKVTFLPRPDCLAYFYEEPSVDASETLAIVRRETGKDAISAARYEVSGFTVFSAGIRMSEPADRKTMIVKSAGSLEVVGDALVVVPGSSDGLASMVAHYFPGGVIEIDPASVVASVTPTRYDVLPSEAGLLQLVQSGALAWNRNGEFLIKRKIRFPAELGGAHSARFLLLRGVPEPDGGAWQSCVISEDTGQPLRGSRC</sequence>
<dbReference type="PROSITE" id="PS00018">
    <property type="entry name" value="EF_HAND_1"/>
    <property type="match status" value="1"/>
</dbReference>
<name>A0ABQ4TZ98_9HYPH</name>
<reference evidence="2" key="1">
    <citation type="journal article" date="2021" name="Front. Microbiol.">
        <title>Comprehensive Comparative Genomics and Phenotyping of Methylobacterium Species.</title>
        <authorList>
            <person name="Alessa O."/>
            <person name="Ogura Y."/>
            <person name="Fujitani Y."/>
            <person name="Takami H."/>
            <person name="Hayashi T."/>
            <person name="Sahin N."/>
            <person name="Tani A."/>
        </authorList>
    </citation>
    <scope>NUCLEOTIDE SEQUENCE</scope>
    <source>
        <strain evidence="2">DSM 23632</strain>
    </source>
</reference>
<reference evidence="2" key="2">
    <citation type="submission" date="2021-08" db="EMBL/GenBank/DDBJ databases">
        <authorList>
            <person name="Tani A."/>
            <person name="Ola A."/>
            <person name="Ogura Y."/>
            <person name="Katsura K."/>
            <person name="Hayashi T."/>
        </authorList>
    </citation>
    <scope>NUCLEOTIDE SEQUENCE</scope>
    <source>
        <strain evidence="2">DSM 23632</strain>
    </source>
</reference>
<keyword evidence="3" id="KW-1185">Reference proteome</keyword>
<comment type="caution">
    <text evidence="2">The sequence shown here is derived from an EMBL/GenBank/DDBJ whole genome shotgun (WGS) entry which is preliminary data.</text>
</comment>
<evidence type="ECO:0000313" key="3">
    <source>
        <dbReference type="Proteomes" id="UP001055057"/>
    </source>
</evidence>
<feature type="domain" description="EF-hand" evidence="1">
    <location>
        <begin position="54"/>
        <end position="89"/>
    </location>
</feature>